<comment type="caution">
    <text evidence="1">The sequence shown here is derived from an EMBL/GenBank/DDBJ whole genome shotgun (WGS) entry which is preliminary data.</text>
</comment>
<gene>
    <name evidence="1" type="ORF">AAA799P11_00048</name>
</gene>
<dbReference type="EMBL" id="JOSZ01000001">
    <property type="protein sequence ID" value="KFM20301.1"/>
    <property type="molecule type" value="Genomic_DNA"/>
</dbReference>
<accession>A0A087S3J7</accession>
<organism evidence="1 2">
    <name type="scientific">Marine Group I thaumarchaeote SCGC AAA799-P11</name>
    <dbReference type="NCBI Taxonomy" id="1502295"/>
    <lineage>
        <taxon>Archaea</taxon>
        <taxon>Nitrososphaerota</taxon>
        <taxon>Marine Group I</taxon>
    </lineage>
</organism>
<name>A0A087S3J7_9ARCH</name>
<reference evidence="1 2" key="1">
    <citation type="submission" date="2014-06" db="EMBL/GenBank/DDBJ databases">
        <authorList>
            <person name="Ngugi D.K."/>
            <person name="Blom J."/>
            <person name="Alam I."/>
            <person name="Rashid M."/>
            <person name="Baalawi W."/>
            <person name="Zhang G."/>
            <person name="Hikmawan T."/>
            <person name="Guan Y."/>
            <person name="Antunes A."/>
            <person name="Siam R."/>
            <person name="El-Dorry H."/>
            <person name="Bajic V."/>
            <person name="Stingl U."/>
        </authorList>
    </citation>
    <scope>NUCLEOTIDE SEQUENCE [LARGE SCALE GENOMIC DNA]</scope>
    <source>
        <strain evidence="1">SCGC AAA799-P11</strain>
    </source>
</reference>
<sequence length="347" mass="39110">MGTGIQDTNSNALSQTDFVWTFDESIGSSGEGSGCNGDCEEPTLGVLPNGKRIVEEGFTYNGYSVDVERFFTPYPLITTQVGKQNTAQFKIYENRGPNNIAHFDFAFGLGKDQIISDSKAMIEVDFARDGTQTVNIVDPENVLDNVTVTTDIVACNDGPIQCLEITINHMFRAPLDFDIVGTNVWDHSRQSWQNYYNHGIEVVGPSMNPAKQYGGVNQGQIYHLTETGKNTAVDEFGESWTFQYGIWMKDYIKQERIQDGETLVFDRMHSDFASYKDNLSQEAFDQLAQMCPVCIEQYADFDDSTSLEYGDRKSKLADPQIQTIMNLENQKAQEVLKYILNPQLLYK</sequence>
<evidence type="ECO:0000313" key="1">
    <source>
        <dbReference type="EMBL" id="KFM20301.1"/>
    </source>
</evidence>
<dbReference type="AlphaFoldDB" id="A0A087S3J7"/>
<evidence type="ECO:0000313" key="2">
    <source>
        <dbReference type="Proteomes" id="UP000029387"/>
    </source>
</evidence>
<proteinExistence type="predicted"/>
<keyword evidence="2" id="KW-1185">Reference proteome</keyword>
<protein>
    <submittedName>
        <fullName evidence="1">Uncharacterized protein</fullName>
    </submittedName>
</protein>
<dbReference type="Proteomes" id="UP000029387">
    <property type="component" value="Unassembled WGS sequence"/>
</dbReference>